<dbReference type="GO" id="GO:0005739">
    <property type="term" value="C:mitochondrion"/>
    <property type="evidence" value="ECO:0007669"/>
    <property type="project" value="TreeGrafter"/>
</dbReference>
<dbReference type="Gene3D" id="3.30.1330.40">
    <property type="entry name" value="RutC-like"/>
    <property type="match status" value="1"/>
</dbReference>
<dbReference type="InterPro" id="IPR006056">
    <property type="entry name" value="RidA"/>
</dbReference>
<dbReference type="PANTHER" id="PTHR11803:SF39">
    <property type="entry name" value="2-IMINOBUTANOATE_2-IMINOPROPANOATE DEAMINASE"/>
    <property type="match status" value="1"/>
</dbReference>
<dbReference type="GO" id="GO:0005829">
    <property type="term" value="C:cytosol"/>
    <property type="evidence" value="ECO:0007669"/>
    <property type="project" value="TreeGrafter"/>
</dbReference>
<evidence type="ECO:0000313" key="3">
    <source>
        <dbReference type="Proteomes" id="UP000276776"/>
    </source>
</evidence>
<dbReference type="PROSITE" id="PS01094">
    <property type="entry name" value="UPF0076"/>
    <property type="match status" value="1"/>
</dbReference>
<reference evidence="2 3" key="2">
    <citation type="submission" date="2018-11" db="EMBL/GenBank/DDBJ databases">
        <authorList>
            <consortium name="Pathogen Informatics"/>
        </authorList>
    </citation>
    <scope>NUCLEOTIDE SEQUENCE [LARGE SCALE GENOMIC DNA]</scope>
</reference>
<dbReference type="NCBIfam" id="TIGR00004">
    <property type="entry name" value="Rid family detoxifying hydrolase"/>
    <property type="match status" value="1"/>
</dbReference>
<dbReference type="EMBL" id="UYYF01000299">
    <property type="protein sequence ID" value="VDM97571.1"/>
    <property type="molecule type" value="Genomic_DNA"/>
</dbReference>
<sequence length="130" mass="14275">MESQAVQVDKILYISGSLGLVPETGDFAGASIKEQTEQTLKNIGAILEAAGCDYSSGKFESYVHKNLVKNSMVKTTVLLADMTDFDVMNNVYKQYFCKDFPARVTYQVAALPKNARVEIEAIAVIDDARV</sequence>
<dbReference type="InterPro" id="IPR019897">
    <property type="entry name" value="RidA_CS"/>
</dbReference>
<dbReference type="WBParaSite" id="TCLT_0000189101-mRNA-1">
    <property type="protein sequence ID" value="TCLT_0000189101-mRNA-1"/>
    <property type="gene ID" value="TCLT_0000189101"/>
</dbReference>
<dbReference type="STRING" id="103827.A0A0N5CNW5"/>
<protein>
    <submittedName>
        <fullName evidence="4">2-iminobutanoate/2-iminopropanoate deaminase</fullName>
    </submittedName>
</protein>
<dbReference type="InterPro" id="IPR035959">
    <property type="entry name" value="RutC-like_sf"/>
</dbReference>
<dbReference type="OMA" id="GSYFKEP"/>
<keyword evidence="3" id="KW-1185">Reference proteome</keyword>
<dbReference type="PANTHER" id="PTHR11803">
    <property type="entry name" value="2-IMINOBUTANOATE/2-IMINOPROPANOATE DEAMINASE RIDA"/>
    <property type="match status" value="1"/>
</dbReference>
<gene>
    <name evidence="2" type="ORF">TCLT_LOCUS1892</name>
</gene>
<evidence type="ECO:0000313" key="4">
    <source>
        <dbReference type="WBParaSite" id="TCLT_0000189101-mRNA-1"/>
    </source>
</evidence>
<reference evidence="4" key="1">
    <citation type="submission" date="2017-02" db="UniProtKB">
        <authorList>
            <consortium name="WormBaseParasite"/>
        </authorList>
    </citation>
    <scope>IDENTIFICATION</scope>
</reference>
<proteinExistence type="inferred from homology"/>
<evidence type="ECO:0000256" key="1">
    <source>
        <dbReference type="ARBA" id="ARBA00010552"/>
    </source>
</evidence>
<dbReference type="GO" id="GO:0019239">
    <property type="term" value="F:deaminase activity"/>
    <property type="evidence" value="ECO:0007669"/>
    <property type="project" value="TreeGrafter"/>
</dbReference>
<dbReference type="InterPro" id="IPR006175">
    <property type="entry name" value="YjgF/YER057c/UK114"/>
</dbReference>
<dbReference type="Pfam" id="PF01042">
    <property type="entry name" value="Ribonuc_L-PSP"/>
    <property type="match status" value="1"/>
</dbReference>
<name>A0A0N5CNW5_THECL</name>
<dbReference type="Proteomes" id="UP000276776">
    <property type="component" value="Unassembled WGS sequence"/>
</dbReference>
<dbReference type="SUPFAM" id="SSF55298">
    <property type="entry name" value="YjgF-like"/>
    <property type="match status" value="1"/>
</dbReference>
<organism evidence="4">
    <name type="scientific">Thelazia callipaeda</name>
    <name type="common">Oriental eyeworm</name>
    <name type="synonym">Parasitic nematode</name>
    <dbReference type="NCBI Taxonomy" id="103827"/>
    <lineage>
        <taxon>Eukaryota</taxon>
        <taxon>Metazoa</taxon>
        <taxon>Ecdysozoa</taxon>
        <taxon>Nematoda</taxon>
        <taxon>Chromadorea</taxon>
        <taxon>Rhabditida</taxon>
        <taxon>Spirurina</taxon>
        <taxon>Spiruromorpha</taxon>
        <taxon>Thelazioidea</taxon>
        <taxon>Thelaziidae</taxon>
        <taxon>Thelazia</taxon>
    </lineage>
</organism>
<accession>A0A0N5CNW5</accession>
<dbReference type="CDD" id="cd00448">
    <property type="entry name" value="YjgF_YER057c_UK114_family"/>
    <property type="match status" value="1"/>
</dbReference>
<dbReference type="AlphaFoldDB" id="A0A0N5CNW5"/>
<evidence type="ECO:0000313" key="2">
    <source>
        <dbReference type="EMBL" id="VDM97571.1"/>
    </source>
</evidence>
<dbReference type="OrthoDB" id="309640at2759"/>
<comment type="similarity">
    <text evidence="1">Belongs to the RutC family.</text>
</comment>